<dbReference type="GO" id="GO:0004517">
    <property type="term" value="F:nitric-oxide synthase activity"/>
    <property type="evidence" value="ECO:0007669"/>
    <property type="project" value="InterPro"/>
</dbReference>
<keyword evidence="2" id="KW-0479">Metal-binding</keyword>
<evidence type="ECO:0000256" key="4">
    <source>
        <dbReference type="ARBA" id="ARBA00023004"/>
    </source>
</evidence>
<dbReference type="InterPro" id="IPR044940">
    <property type="entry name" value="NOS_dom_2"/>
</dbReference>
<evidence type="ECO:0000256" key="3">
    <source>
        <dbReference type="ARBA" id="ARBA00023002"/>
    </source>
</evidence>
<keyword evidence="3" id="KW-0560">Oxidoreductase</keyword>
<dbReference type="SUPFAM" id="SSF56512">
    <property type="entry name" value="Nitric oxide (NO) synthase oxygenase domain"/>
    <property type="match status" value="1"/>
</dbReference>
<name>A0A1C4YFN8_9ACTN</name>
<dbReference type="Pfam" id="PF02898">
    <property type="entry name" value="NO_synthase"/>
    <property type="match status" value="1"/>
</dbReference>
<keyword evidence="1" id="KW-0349">Heme</keyword>
<keyword evidence="4" id="KW-0408">Iron</keyword>
<dbReference type="OrthoDB" id="3398374at2"/>
<protein>
    <submittedName>
        <fullName evidence="6">Nitric-oxide synthase</fullName>
    </submittedName>
</protein>
<evidence type="ECO:0000256" key="1">
    <source>
        <dbReference type="ARBA" id="ARBA00022617"/>
    </source>
</evidence>
<gene>
    <name evidence="6" type="ORF">GA0070564_10434</name>
</gene>
<dbReference type="Gene3D" id="3.90.1230.10">
    <property type="entry name" value="Nitric Oxide Synthase, Chain A, domain 3"/>
    <property type="match status" value="1"/>
</dbReference>
<accession>A0A1C4YFN8</accession>
<dbReference type="InterPro" id="IPR044943">
    <property type="entry name" value="NOS_dom_1"/>
</dbReference>
<dbReference type="AlphaFoldDB" id="A0A1C4YFN8"/>
<dbReference type="Gene3D" id="3.90.440.10">
    <property type="entry name" value="Nitric Oxide Synthase,Heme Domain,Chain A domain 2"/>
    <property type="match status" value="1"/>
</dbReference>
<proteinExistence type="predicted"/>
<evidence type="ECO:0000313" key="6">
    <source>
        <dbReference type="EMBL" id="SCF19490.1"/>
    </source>
</evidence>
<dbReference type="InterPro" id="IPR036119">
    <property type="entry name" value="NOS_N_sf"/>
</dbReference>
<dbReference type="GO" id="GO:0046872">
    <property type="term" value="F:metal ion binding"/>
    <property type="evidence" value="ECO:0007669"/>
    <property type="project" value="UniProtKB-KW"/>
</dbReference>
<feature type="domain" description="Nitric oxide synthase (NOS)" evidence="5">
    <location>
        <begin position="28"/>
        <end position="382"/>
    </location>
</feature>
<dbReference type="Gene3D" id="3.90.340.10">
    <property type="entry name" value="Nitric Oxide Synthase, Chain A, domain 1"/>
    <property type="match status" value="1"/>
</dbReference>
<dbReference type="InterPro" id="IPR044944">
    <property type="entry name" value="NOS_dom_3"/>
</dbReference>
<organism evidence="6 7">
    <name type="scientific">Micromonospora mirobrigensis</name>
    <dbReference type="NCBI Taxonomy" id="262898"/>
    <lineage>
        <taxon>Bacteria</taxon>
        <taxon>Bacillati</taxon>
        <taxon>Actinomycetota</taxon>
        <taxon>Actinomycetes</taxon>
        <taxon>Micromonosporales</taxon>
        <taxon>Micromonosporaceae</taxon>
        <taxon>Micromonospora</taxon>
    </lineage>
</organism>
<dbReference type="PANTHER" id="PTHR43410:SF1">
    <property type="entry name" value="NITRIC OXIDE SYNTHASE"/>
    <property type="match status" value="1"/>
</dbReference>
<dbReference type="PANTHER" id="PTHR43410">
    <property type="entry name" value="NITRIC OXIDE SYNTHASE OXYGENASE"/>
    <property type="match status" value="1"/>
</dbReference>
<sequence>MTCPVTGAVTPQDPAVEVEVAPGAGGDVAAEAEEFLGLFHAERKLPGLAQRLEEVGEEIALTGSYRHTREELAYGAKVAWRNSVRCVGRVRWAGLKVRDRRHVTSAAGIAKELAAHLATGDNGGRIQSVMTVFAPDRPGVGPRARIWNDQLIRYCGHRQPDGSVLGDPVQVGMTEAALRLGWRPPPVPGRFDPLPWVIETATEDPAVVEVPRELVREVALSHPDHPWFADLMLRWHALPVISNMRLRIGGVDYSCAPFNGHYLSDEIGTRNMGDADRYDQLRVVAAALGLDTGREDNLWREHAVLVINQAVLHSFRLAGVRVSDPHTESELFMKFCGQEEKAGRPVYGDWSWLNGSVGWAALHAVHHRYYDTRVPNPNLWQGDRAYDPEGGMGLTLRERHAIARKQED</sequence>
<reference evidence="7" key="1">
    <citation type="submission" date="2016-06" db="EMBL/GenBank/DDBJ databases">
        <authorList>
            <person name="Varghese N."/>
            <person name="Submissions Spin"/>
        </authorList>
    </citation>
    <scope>NUCLEOTIDE SEQUENCE [LARGE SCALE GENOMIC DNA]</scope>
    <source>
        <strain evidence="7">DSM 44830</strain>
    </source>
</reference>
<evidence type="ECO:0000259" key="5">
    <source>
        <dbReference type="Pfam" id="PF02898"/>
    </source>
</evidence>
<dbReference type="InterPro" id="IPR004030">
    <property type="entry name" value="NOS_N"/>
</dbReference>
<dbReference type="GO" id="GO:0006809">
    <property type="term" value="P:nitric oxide biosynthetic process"/>
    <property type="evidence" value="ECO:0007669"/>
    <property type="project" value="InterPro"/>
</dbReference>
<dbReference type="EMBL" id="FMCX01000004">
    <property type="protein sequence ID" value="SCF19490.1"/>
    <property type="molecule type" value="Genomic_DNA"/>
</dbReference>
<evidence type="ECO:0000313" key="7">
    <source>
        <dbReference type="Proteomes" id="UP000199504"/>
    </source>
</evidence>
<dbReference type="Proteomes" id="UP000199504">
    <property type="component" value="Unassembled WGS sequence"/>
</dbReference>
<evidence type="ECO:0000256" key="2">
    <source>
        <dbReference type="ARBA" id="ARBA00022723"/>
    </source>
</evidence>
<keyword evidence="7" id="KW-1185">Reference proteome</keyword>
<dbReference type="InterPro" id="IPR050607">
    <property type="entry name" value="NOS"/>
</dbReference>
<dbReference type="STRING" id="262898.GA0070564_10434"/>